<organism evidence="1 2">
    <name type="scientific">Prevotella jejuni</name>
    <dbReference type="NCBI Taxonomy" id="1177574"/>
    <lineage>
        <taxon>Bacteria</taxon>
        <taxon>Pseudomonadati</taxon>
        <taxon>Bacteroidota</taxon>
        <taxon>Bacteroidia</taxon>
        <taxon>Bacteroidales</taxon>
        <taxon>Prevotellaceae</taxon>
        <taxon>Prevotella</taxon>
    </lineage>
</organism>
<evidence type="ECO:0000313" key="1">
    <source>
        <dbReference type="EMBL" id="SNR93382.1"/>
    </source>
</evidence>
<evidence type="ECO:0000313" key="2">
    <source>
        <dbReference type="Proteomes" id="UP000198427"/>
    </source>
</evidence>
<proteinExistence type="predicted"/>
<name>A0AA94LL44_9BACT</name>
<gene>
    <name evidence="1" type="ORF">SAMN06265364_12062</name>
</gene>
<dbReference type="Proteomes" id="UP000198427">
    <property type="component" value="Unassembled WGS sequence"/>
</dbReference>
<protein>
    <submittedName>
        <fullName evidence="1">Uncharacterized protein</fullName>
    </submittedName>
</protein>
<sequence length="51" mass="6019">MFSSITIRINPFNIEYYFVLLELVETTFVFGSRMYVSGSITNRVGNHRELR</sequence>
<dbReference type="AlphaFoldDB" id="A0AA94LL44"/>
<dbReference type="EMBL" id="FZNZ01000020">
    <property type="protein sequence ID" value="SNR93382.1"/>
    <property type="molecule type" value="Genomic_DNA"/>
</dbReference>
<accession>A0AA94LL44</accession>
<keyword evidence="2" id="KW-1185">Reference proteome</keyword>
<reference evidence="1 2" key="1">
    <citation type="submission" date="2017-06" db="EMBL/GenBank/DDBJ databases">
        <authorList>
            <person name="Varghese N."/>
            <person name="Submissions S."/>
        </authorList>
    </citation>
    <scope>NUCLEOTIDE SEQUENCE [LARGE SCALE GENOMIC DNA]</scope>
    <source>
        <strain evidence="1 2">DSM 26989</strain>
    </source>
</reference>
<comment type="caution">
    <text evidence="1">The sequence shown here is derived from an EMBL/GenBank/DDBJ whole genome shotgun (WGS) entry which is preliminary data.</text>
</comment>